<proteinExistence type="predicted"/>
<accession>A0AAV4PS02</accession>
<organism evidence="1 2">
    <name type="scientific">Caerostris extrusa</name>
    <name type="common">Bark spider</name>
    <name type="synonym">Caerostris bankana</name>
    <dbReference type="NCBI Taxonomy" id="172846"/>
    <lineage>
        <taxon>Eukaryota</taxon>
        <taxon>Metazoa</taxon>
        <taxon>Ecdysozoa</taxon>
        <taxon>Arthropoda</taxon>
        <taxon>Chelicerata</taxon>
        <taxon>Arachnida</taxon>
        <taxon>Araneae</taxon>
        <taxon>Araneomorphae</taxon>
        <taxon>Entelegynae</taxon>
        <taxon>Araneoidea</taxon>
        <taxon>Araneidae</taxon>
        <taxon>Caerostris</taxon>
    </lineage>
</organism>
<evidence type="ECO:0000313" key="2">
    <source>
        <dbReference type="Proteomes" id="UP001054945"/>
    </source>
</evidence>
<reference evidence="1 2" key="1">
    <citation type="submission" date="2021-06" db="EMBL/GenBank/DDBJ databases">
        <title>Caerostris extrusa draft genome.</title>
        <authorList>
            <person name="Kono N."/>
            <person name="Arakawa K."/>
        </authorList>
    </citation>
    <scope>NUCLEOTIDE SEQUENCE [LARGE SCALE GENOMIC DNA]</scope>
</reference>
<sequence length="81" mass="9345">MKNCKIPMDGFFFLKVPQNDHLFLVLQNKADSEPETEHFNSICFGRSYAWMETLALIYDASRRKVMDPVLNTSSSLTEGRL</sequence>
<keyword evidence="2" id="KW-1185">Reference proteome</keyword>
<gene>
    <name evidence="1" type="ORF">CEXT_33701</name>
</gene>
<dbReference type="EMBL" id="BPLR01005007">
    <property type="protein sequence ID" value="GIX99135.1"/>
    <property type="molecule type" value="Genomic_DNA"/>
</dbReference>
<protein>
    <submittedName>
        <fullName evidence="1">Uncharacterized protein</fullName>
    </submittedName>
</protein>
<dbReference type="Proteomes" id="UP001054945">
    <property type="component" value="Unassembled WGS sequence"/>
</dbReference>
<comment type="caution">
    <text evidence="1">The sequence shown here is derived from an EMBL/GenBank/DDBJ whole genome shotgun (WGS) entry which is preliminary data.</text>
</comment>
<name>A0AAV4PS02_CAEEX</name>
<evidence type="ECO:0000313" key="1">
    <source>
        <dbReference type="EMBL" id="GIX99135.1"/>
    </source>
</evidence>
<dbReference type="AlphaFoldDB" id="A0AAV4PS02"/>